<dbReference type="InterPro" id="IPR037523">
    <property type="entry name" value="VOC_core"/>
</dbReference>
<dbReference type="Proteomes" id="UP000297540">
    <property type="component" value="Unassembled WGS sequence"/>
</dbReference>
<gene>
    <name evidence="2" type="ORF">E2R66_14390</name>
</gene>
<dbReference type="Gene3D" id="3.10.180.10">
    <property type="entry name" value="2,3-Dihydroxybiphenyl 1,2-Dioxygenase, domain 1"/>
    <property type="match status" value="1"/>
</dbReference>
<keyword evidence="3" id="KW-1185">Reference proteome</keyword>
<dbReference type="InterPro" id="IPR004360">
    <property type="entry name" value="Glyas_Fos-R_dOase_dom"/>
</dbReference>
<dbReference type="OrthoDB" id="66829at2"/>
<dbReference type="AlphaFoldDB" id="A0A4Y8SEA4"/>
<evidence type="ECO:0000313" key="3">
    <source>
        <dbReference type="Proteomes" id="UP000297540"/>
    </source>
</evidence>
<dbReference type="PROSITE" id="PS51819">
    <property type="entry name" value="VOC"/>
    <property type="match status" value="1"/>
</dbReference>
<organism evidence="2 3">
    <name type="scientific">Mucilaginibacter psychrotolerans</name>
    <dbReference type="NCBI Taxonomy" id="1524096"/>
    <lineage>
        <taxon>Bacteria</taxon>
        <taxon>Pseudomonadati</taxon>
        <taxon>Bacteroidota</taxon>
        <taxon>Sphingobacteriia</taxon>
        <taxon>Sphingobacteriales</taxon>
        <taxon>Sphingobacteriaceae</taxon>
        <taxon>Mucilaginibacter</taxon>
    </lineage>
</organism>
<proteinExistence type="predicted"/>
<name>A0A4Y8SEA4_9SPHI</name>
<dbReference type="SUPFAM" id="SSF54593">
    <property type="entry name" value="Glyoxalase/Bleomycin resistance protein/Dihydroxybiphenyl dioxygenase"/>
    <property type="match status" value="1"/>
</dbReference>
<comment type="caution">
    <text evidence="2">The sequence shown here is derived from an EMBL/GenBank/DDBJ whole genome shotgun (WGS) entry which is preliminary data.</text>
</comment>
<evidence type="ECO:0000313" key="2">
    <source>
        <dbReference type="EMBL" id="TFF36945.1"/>
    </source>
</evidence>
<dbReference type="RefSeq" id="WP_133231891.1">
    <property type="nucleotide sequence ID" value="NZ_SOZE01000013.1"/>
</dbReference>
<dbReference type="EMBL" id="SOZE01000013">
    <property type="protein sequence ID" value="TFF36945.1"/>
    <property type="molecule type" value="Genomic_DNA"/>
</dbReference>
<dbReference type="Pfam" id="PF00903">
    <property type="entry name" value="Glyoxalase"/>
    <property type="match status" value="1"/>
</dbReference>
<protein>
    <submittedName>
        <fullName evidence="2">VOC family protein</fullName>
    </submittedName>
</protein>
<sequence length="118" mass="13217">MKILSTTPVSHVSDIKKTTAYYTNILGFSVDFEHGDYVGLTYGDAWIHLSEPKHNGIKKPAGKALFCFYCDDLNAYYHEVTAKGAILEFDIGDRSYGLRDFSVNDEDGNTLIFGMHLV</sequence>
<feature type="domain" description="VOC" evidence="1">
    <location>
        <begin position="2"/>
        <end position="116"/>
    </location>
</feature>
<accession>A0A4Y8SEA4</accession>
<reference evidence="2 3" key="1">
    <citation type="journal article" date="2017" name="Int. J. Syst. Evol. Microbiol.">
        <title>Mucilaginibacterpsychrotolerans sp. nov., isolated from peatlands.</title>
        <authorList>
            <person name="Deng Y."/>
            <person name="Shen L."/>
            <person name="Xu B."/>
            <person name="Liu Y."/>
            <person name="Gu Z."/>
            <person name="Liu H."/>
            <person name="Zhou Y."/>
        </authorList>
    </citation>
    <scope>NUCLEOTIDE SEQUENCE [LARGE SCALE GENOMIC DNA]</scope>
    <source>
        <strain evidence="2 3">NH7-4</strain>
    </source>
</reference>
<evidence type="ECO:0000259" key="1">
    <source>
        <dbReference type="PROSITE" id="PS51819"/>
    </source>
</evidence>
<dbReference type="InterPro" id="IPR029068">
    <property type="entry name" value="Glyas_Bleomycin-R_OHBP_Dase"/>
</dbReference>